<evidence type="ECO:0000256" key="1">
    <source>
        <dbReference type="SAM" id="Phobius"/>
    </source>
</evidence>
<comment type="caution">
    <text evidence="2">The sequence shown here is derived from an EMBL/GenBank/DDBJ whole genome shotgun (WGS) entry which is preliminary data.</text>
</comment>
<keyword evidence="1" id="KW-0812">Transmembrane</keyword>
<evidence type="ECO:0008006" key="4">
    <source>
        <dbReference type="Google" id="ProtNLM"/>
    </source>
</evidence>
<evidence type="ECO:0000313" key="2">
    <source>
        <dbReference type="EMBL" id="MST32042.1"/>
    </source>
</evidence>
<organism evidence="2 3">
    <name type="scientific">Acidiferrimicrobium australe</name>
    <dbReference type="NCBI Taxonomy" id="2664430"/>
    <lineage>
        <taxon>Bacteria</taxon>
        <taxon>Bacillati</taxon>
        <taxon>Actinomycetota</taxon>
        <taxon>Acidimicrobiia</taxon>
        <taxon>Acidimicrobiales</taxon>
        <taxon>Acidimicrobiaceae</taxon>
        <taxon>Acidiferrimicrobium</taxon>
    </lineage>
</organism>
<keyword evidence="1" id="KW-0472">Membrane</keyword>
<gene>
    <name evidence="2" type="ORF">GHK86_04790</name>
</gene>
<feature type="transmembrane region" description="Helical" evidence="1">
    <location>
        <begin position="30"/>
        <end position="53"/>
    </location>
</feature>
<accession>A0ABW9QQF2</accession>
<name>A0ABW9QQF2_9ACTN</name>
<dbReference type="Proteomes" id="UP000437736">
    <property type="component" value="Unassembled WGS sequence"/>
</dbReference>
<proteinExistence type="predicted"/>
<feature type="transmembrane region" description="Helical" evidence="1">
    <location>
        <begin position="74"/>
        <end position="93"/>
    </location>
</feature>
<evidence type="ECO:0000313" key="3">
    <source>
        <dbReference type="Proteomes" id="UP000437736"/>
    </source>
</evidence>
<reference evidence="2 3" key="1">
    <citation type="submission" date="2019-11" db="EMBL/GenBank/DDBJ databases">
        <title>Acidiferrimicrobium australis gen. nov., sp. nov., an acidophilic and obligately heterotrophic, member of the Actinobacteria that catalyses dissimilatory oxido- reduction of iron isolated from metal-rich acidic water in Chile.</title>
        <authorList>
            <person name="Gonzalez D."/>
            <person name="Huber K."/>
            <person name="Hedrich S."/>
            <person name="Rojas-Villalobos C."/>
            <person name="Quatrini R."/>
            <person name="Dinamarca M.A."/>
            <person name="Schwarz A."/>
            <person name="Canales C."/>
            <person name="Nancucheo I."/>
        </authorList>
    </citation>
    <scope>NUCLEOTIDE SEQUENCE [LARGE SCALE GENOMIC DNA]</scope>
    <source>
        <strain evidence="2 3">USS-CCA1</strain>
    </source>
</reference>
<feature type="transmembrane region" description="Helical" evidence="1">
    <location>
        <begin position="99"/>
        <end position="118"/>
    </location>
</feature>
<sequence>MTAFARFVLFISSYVPLFGVFALLNSFGNGWPTGFCIGLAALGLVVLPTTLLRGRKLAPQPLKADTAQVRDGDALAYIATYIVPFAATTATTARERGALGLFVLLIAVIYVRSELFYINPLLALVGYRLFEVATPAGASVVLLTHRRFLASGTSLMARRLGDYVYWETKR</sequence>
<feature type="transmembrane region" description="Helical" evidence="1">
    <location>
        <begin position="7"/>
        <end position="24"/>
    </location>
</feature>
<dbReference type="EMBL" id="WJHE01000201">
    <property type="protein sequence ID" value="MST32042.1"/>
    <property type="molecule type" value="Genomic_DNA"/>
</dbReference>
<keyword evidence="3" id="KW-1185">Reference proteome</keyword>
<protein>
    <recommendedName>
        <fullName evidence="4">MFS transporter</fullName>
    </recommendedName>
</protein>
<keyword evidence="1" id="KW-1133">Transmembrane helix</keyword>